<evidence type="ECO:0000313" key="6">
    <source>
        <dbReference type="EMBL" id="ONL93128.1"/>
    </source>
</evidence>
<keyword evidence="3 5" id="KW-0560">Oxidoreductase</keyword>
<evidence type="ECO:0000256" key="1">
    <source>
        <dbReference type="ARBA" id="ARBA00008056"/>
    </source>
</evidence>
<evidence type="ECO:0000256" key="3">
    <source>
        <dbReference type="ARBA" id="ARBA00023002"/>
    </source>
</evidence>
<evidence type="ECO:0000256" key="4">
    <source>
        <dbReference type="ARBA" id="ARBA00023004"/>
    </source>
</evidence>
<evidence type="ECO:0000256" key="2">
    <source>
        <dbReference type="ARBA" id="ARBA00022723"/>
    </source>
</evidence>
<gene>
    <name evidence="6" type="ORF">ZEAMMB73_Zm00001d027423</name>
</gene>
<reference evidence="6" key="1">
    <citation type="submission" date="2015-12" db="EMBL/GenBank/DDBJ databases">
        <title>Update maize B73 reference genome by single molecule sequencing technologies.</title>
        <authorList>
            <consortium name="Maize Genome Sequencing Project"/>
            <person name="Ware D."/>
        </authorList>
    </citation>
    <scope>NUCLEOTIDE SEQUENCE [LARGE SCALE GENOMIC DNA]</scope>
    <source>
        <tissue evidence="6">Seedling</tissue>
    </source>
</reference>
<dbReference type="AlphaFoldDB" id="A0A1D6JM31"/>
<dbReference type="InterPro" id="IPR005123">
    <property type="entry name" value="Oxoglu/Fe-dep_dioxygenase_dom"/>
</dbReference>
<dbReference type="Pfam" id="PF14226">
    <property type="entry name" value="DIOX_N"/>
    <property type="match status" value="1"/>
</dbReference>
<accession>A0A1D6JM31</accession>
<dbReference type="PROSITE" id="PS51471">
    <property type="entry name" value="FE2OG_OXY"/>
    <property type="match status" value="1"/>
</dbReference>
<organism evidence="6">
    <name type="scientific">Zea mays</name>
    <name type="common">Maize</name>
    <dbReference type="NCBI Taxonomy" id="4577"/>
    <lineage>
        <taxon>Eukaryota</taxon>
        <taxon>Viridiplantae</taxon>
        <taxon>Streptophyta</taxon>
        <taxon>Embryophyta</taxon>
        <taxon>Tracheophyta</taxon>
        <taxon>Spermatophyta</taxon>
        <taxon>Magnoliopsida</taxon>
        <taxon>Liliopsida</taxon>
        <taxon>Poales</taxon>
        <taxon>Poaceae</taxon>
        <taxon>PACMAD clade</taxon>
        <taxon>Panicoideae</taxon>
        <taxon>Andropogonodae</taxon>
        <taxon>Andropogoneae</taxon>
        <taxon>Tripsacinae</taxon>
        <taxon>Zea</taxon>
    </lineage>
</organism>
<dbReference type="GO" id="GO:0016491">
    <property type="term" value="F:oxidoreductase activity"/>
    <property type="evidence" value="ECO:0007669"/>
    <property type="project" value="UniProtKB-KW"/>
</dbReference>
<dbReference type="Pfam" id="PF03171">
    <property type="entry name" value="2OG-FeII_Oxy"/>
    <property type="match status" value="1"/>
</dbReference>
<dbReference type="PaxDb" id="4577-GRMZM2G475380_P01"/>
<dbReference type="eggNOG" id="KOG0143">
    <property type="taxonomic scope" value="Eukaryota"/>
</dbReference>
<dbReference type="SMR" id="A0A1D6JM31"/>
<keyword evidence="2 5" id="KW-0479">Metal-binding</keyword>
<keyword evidence="4 5" id="KW-0408">Iron</keyword>
<dbReference type="STRING" id="4577.A0A1D6JM31"/>
<dbReference type="InterPro" id="IPR026992">
    <property type="entry name" value="DIOX_N"/>
</dbReference>
<evidence type="ECO:0000256" key="5">
    <source>
        <dbReference type="RuleBase" id="RU003682"/>
    </source>
</evidence>
<sequence length="369" mass="41558">MAEHLISTADHDRLPDSYVRPETQRPRLREVVPDAEIPVVDLADPDREAVVARVAEACRTHGFFQLLNHGVPEQLTAAMMSVAYEFFRLPAEEKAKLYSDDPAKKMRLSTSFNVRKETVHNWRDYLRLHCHPLEQYVPDWPDNPPSFRRTVSAYCSAVRELGFRLYVAISEGLGLDGAYIKEALGEQEQHMAVNFYPRCPAPELTYGLPAHTDPNALTILLMDQQVAGLQVLKDGRWIAVNPRPGALVVNIGDQLQVTCSCLALPLFPPSHLLSAPGLHYCTAPAQALSNGRYRSVWHRAVVNADRPRMSVASFLCPCNDARIGPAARLLTDGTPAVYRDYTYAEYYAKFWSRNLDQEHCLELFRTPTS</sequence>
<dbReference type="InterPro" id="IPR050295">
    <property type="entry name" value="Plant_2OG-oxidoreductases"/>
</dbReference>
<protein>
    <submittedName>
        <fullName evidence="6">Flavone synthase typeI2</fullName>
    </submittedName>
</protein>
<dbReference type="Gene3D" id="2.60.120.330">
    <property type="entry name" value="B-lactam Antibiotic, Isopenicillin N Synthase, Chain"/>
    <property type="match status" value="1"/>
</dbReference>
<dbReference type="ExpressionAtlas" id="A0A1D6JM31">
    <property type="expression patterns" value="baseline and differential"/>
</dbReference>
<dbReference type="OMA" id="EHTDYEC"/>
<dbReference type="PANTHER" id="PTHR47991">
    <property type="entry name" value="OXOGLUTARATE/IRON-DEPENDENT DIOXYGENASE"/>
    <property type="match status" value="1"/>
</dbReference>
<name>A0A1D6JM31_MAIZE</name>
<dbReference type="InterPro" id="IPR027443">
    <property type="entry name" value="IPNS-like_sf"/>
</dbReference>
<dbReference type="GO" id="GO:0046872">
    <property type="term" value="F:metal ion binding"/>
    <property type="evidence" value="ECO:0007669"/>
    <property type="project" value="UniProtKB-KW"/>
</dbReference>
<dbReference type="InParanoid" id="A0A1D6JM31"/>
<proteinExistence type="inferred from homology"/>
<dbReference type="InterPro" id="IPR044861">
    <property type="entry name" value="IPNS-like_FE2OG_OXY"/>
</dbReference>
<dbReference type="EMBL" id="CM007647">
    <property type="protein sequence ID" value="ONL93128.1"/>
    <property type="molecule type" value="Genomic_DNA"/>
</dbReference>
<dbReference type="SUPFAM" id="SSF51197">
    <property type="entry name" value="Clavaminate synthase-like"/>
    <property type="match status" value="2"/>
</dbReference>
<comment type="similarity">
    <text evidence="1 5">Belongs to the iron/ascorbate-dependent oxidoreductase family.</text>
</comment>